<dbReference type="EMBL" id="CP155571">
    <property type="protein sequence ID" value="XFO73133.1"/>
    <property type="molecule type" value="Genomic_DNA"/>
</dbReference>
<dbReference type="SUPFAM" id="SSF48179">
    <property type="entry name" value="6-phosphogluconate dehydrogenase C-terminal domain-like"/>
    <property type="match status" value="1"/>
</dbReference>
<name>A0ABZ3J443_SPOA4</name>
<dbReference type="Gene3D" id="1.10.3660.10">
    <property type="entry name" value="6-phosphogluconate dehydrogenase C-terminal like domain"/>
    <property type="match status" value="1"/>
</dbReference>
<dbReference type="PROSITE" id="PS51176">
    <property type="entry name" value="PDH_ADH"/>
    <property type="match status" value="1"/>
</dbReference>
<keyword evidence="6" id="KW-1185">Reference proteome</keyword>
<dbReference type="InterPro" id="IPR008927">
    <property type="entry name" value="6-PGluconate_DH-like_C_sf"/>
</dbReference>
<gene>
    <name evidence="5" type="primary">tyrC</name>
    <name evidence="5" type="ORF">SPACI_032070</name>
</gene>
<comment type="similarity">
    <text evidence="1">Belongs to the prephenate/arogenate dehydrogenase family.</text>
</comment>
<protein>
    <submittedName>
        <fullName evidence="5">Cyclohexadienyl dehydrogenase</fullName>
        <ecNumber evidence="5">1.3.1.43</ecNumber>
    </submittedName>
</protein>
<accession>A0ABZ3J443</accession>
<dbReference type="PANTHER" id="PTHR21363">
    <property type="entry name" value="PREPHENATE DEHYDROGENASE"/>
    <property type="match status" value="1"/>
</dbReference>
<dbReference type="EC" id="1.3.1.43" evidence="5"/>
<evidence type="ECO:0000313" key="5">
    <source>
        <dbReference type="EMBL" id="XFO73133.1"/>
    </source>
</evidence>
<reference evidence="5" key="1">
    <citation type="submission" date="2024-05" db="EMBL/GenBank/DDBJ databases">
        <title>Isolation and characterization of Sporomusa carbonis sp. nov., a carboxydotrophic hydrogenogen in the genus of Sporomusa isolated from a charcoal burning pile.</title>
        <authorList>
            <person name="Boeer T."/>
            <person name="Rosenbaum F."/>
            <person name="Eysell L."/>
            <person name="Mueller V."/>
            <person name="Daniel R."/>
            <person name="Poehlein A."/>
        </authorList>
    </citation>
    <scope>NUCLEOTIDE SEQUENCE [LARGE SCALE GENOMIC DNA]</scope>
    <source>
        <strain evidence="5">DSM 3132</strain>
    </source>
</reference>
<organism evidence="5 6">
    <name type="scientific">Sporomusa acidovorans (strain ATCC 49682 / DSM 3132 / Mol)</name>
    <dbReference type="NCBI Taxonomy" id="1123286"/>
    <lineage>
        <taxon>Bacteria</taxon>
        <taxon>Bacillati</taxon>
        <taxon>Bacillota</taxon>
        <taxon>Negativicutes</taxon>
        <taxon>Selenomonadales</taxon>
        <taxon>Sporomusaceae</taxon>
        <taxon>Sporomusa</taxon>
    </lineage>
</organism>
<sequence length="295" mass="32055">MRPAVKQIAIIGMGLIGGSLGLAIKAAQGSNIEIVGIDTNKLALTIAKQCGAADLITTDYKTGVENADIVFLCTPVLQIAAHISEIAFHVKKGAILTDTGSTKTYLMEKIAAVLPREVHYIPGHPMAGREKSGIEAAECTLFRDKWYIVIPDAKVDSRAMETLCQVISWTGARITQMNAAQHDRCTALISHMPHIGAAALVTLLQYSEDQETSIKLAGGGFRDTTRIASSNADMWADICMTNTEPIADSLDKFSQIISDVAEKIRQKDRNSIHAFFANAKARRDALLRLEQQFSE</sequence>
<keyword evidence="2 5" id="KW-0560">Oxidoreductase</keyword>
<dbReference type="Pfam" id="PF20463">
    <property type="entry name" value="PDH_C"/>
    <property type="match status" value="1"/>
</dbReference>
<evidence type="ECO:0000256" key="2">
    <source>
        <dbReference type="ARBA" id="ARBA00023002"/>
    </source>
</evidence>
<dbReference type="PANTHER" id="PTHR21363:SF0">
    <property type="entry name" value="PREPHENATE DEHYDROGENASE [NADP(+)]"/>
    <property type="match status" value="1"/>
</dbReference>
<dbReference type="Gene3D" id="3.40.50.720">
    <property type="entry name" value="NAD(P)-binding Rossmann-like Domain"/>
    <property type="match status" value="1"/>
</dbReference>
<dbReference type="SUPFAM" id="SSF51735">
    <property type="entry name" value="NAD(P)-binding Rossmann-fold domains"/>
    <property type="match status" value="1"/>
</dbReference>
<evidence type="ECO:0000259" key="4">
    <source>
        <dbReference type="PROSITE" id="PS51176"/>
    </source>
</evidence>
<dbReference type="RefSeq" id="WP_093793751.1">
    <property type="nucleotide sequence ID" value="NZ_CP155571.1"/>
</dbReference>
<dbReference type="Pfam" id="PF02153">
    <property type="entry name" value="PDH_N"/>
    <property type="match status" value="1"/>
</dbReference>
<dbReference type="InterPro" id="IPR036291">
    <property type="entry name" value="NAD(P)-bd_dom_sf"/>
</dbReference>
<dbReference type="InterPro" id="IPR050812">
    <property type="entry name" value="Preph/Arog_dehydrog"/>
</dbReference>
<dbReference type="InterPro" id="IPR003099">
    <property type="entry name" value="Prephen_DH"/>
</dbReference>
<evidence type="ECO:0000256" key="1">
    <source>
        <dbReference type="ARBA" id="ARBA00007964"/>
    </source>
</evidence>
<dbReference type="InterPro" id="IPR046825">
    <property type="entry name" value="PDH_C"/>
</dbReference>
<evidence type="ECO:0000256" key="3">
    <source>
        <dbReference type="ARBA" id="ARBA00029440"/>
    </source>
</evidence>
<dbReference type="Proteomes" id="UP000216052">
    <property type="component" value="Chromosome"/>
</dbReference>
<comment type="pathway">
    <text evidence="3">Amino-acid biosynthesis.</text>
</comment>
<dbReference type="GO" id="GO:0047794">
    <property type="term" value="F:cyclohexadienyl dehydrogenase activity"/>
    <property type="evidence" value="ECO:0007669"/>
    <property type="project" value="UniProtKB-EC"/>
</dbReference>
<proteinExistence type="inferred from homology"/>
<dbReference type="InterPro" id="IPR046826">
    <property type="entry name" value="PDH_N"/>
</dbReference>
<evidence type="ECO:0000313" key="6">
    <source>
        <dbReference type="Proteomes" id="UP000216052"/>
    </source>
</evidence>
<feature type="domain" description="Prephenate/arogenate dehydrogenase" evidence="4">
    <location>
        <begin position="6"/>
        <end position="294"/>
    </location>
</feature>